<dbReference type="AlphaFoldDB" id="A0A366Y493"/>
<sequence length="496" mass="57140">MYDFDIIIVGAGFDGLSAGTLLSKYGHNVALFEASNDLGRRSGNLERKGFRFSAETAVGMGFEENGVLFNLYKKIGLPLPVMTKLPVIMDVHLPDGKIRYYKKKRNWYRELSTHFPKEHARMIDFFEEVFRTGMYLDEVIHQHLPMPKQKFKKIPKITSLINRHTFKLIPFVNQTVADRLKKFNLENNKEFLHFLNGQLMERIQTTAENCPAFLGYAALQAFHQDAFYIQGGLASVAHDLAAFIEKQGGKVKKQNKIVSAERKENGWHVTNQHGELFTGKKLILNNSLHNIQEILAPSLQKKKFLNHKTKEAAHETWGTFMLYAGCNDEFINKKPEEDVLYHQFIQEYDKPHSEGNQFSFSLSAQNDYIMAPNHKRSITISTYTDPKQWWNRNEYKDKNNRYTDQMIYAVTKRFPGFSESIELILPGRPVTFNRFIPRQEGRGRGYIPTRKSNLLQYYSSYSGIDDLWVCNQAGFLGDETSSTVLSGMIAAEQVNN</sequence>
<comment type="caution">
    <text evidence="2">The sequence shown here is derived from an EMBL/GenBank/DDBJ whole genome shotgun (WGS) entry which is preliminary data.</text>
</comment>
<dbReference type="Pfam" id="PF01593">
    <property type="entry name" value="Amino_oxidase"/>
    <property type="match status" value="1"/>
</dbReference>
<name>A0A366Y493_9BACI</name>
<reference evidence="2 3" key="1">
    <citation type="submission" date="2018-07" db="EMBL/GenBank/DDBJ databases">
        <title>Lottiidibacillus patelloidae gen. nov., sp. nov., isolated from the intestinal tract of a marine limpet and the reclassification of B. taeanensis BH030017T, B. algicola KMM 3737T and B. hwajinpoensis SW-72T as genus Lottiidibacillus.</title>
        <authorList>
            <person name="Liu R."/>
            <person name="Huang Z."/>
        </authorList>
    </citation>
    <scope>NUCLEOTIDE SEQUENCE [LARGE SCALE GENOMIC DNA]</scope>
    <source>
        <strain evidence="2 3">BH030017</strain>
    </source>
</reference>
<dbReference type="InterPro" id="IPR045892">
    <property type="entry name" value="CrtISO-like"/>
</dbReference>
<dbReference type="PANTHER" id="PTHR46313:SF3">
    <property type="entry name" value="PROLYCOPENE ISOMERASE, CHLOROPLASTIC"/>
    <property type="match status" value="1"/>
</dbReference>
<feature type="domain" description="Amine oxidase" evidence="1">
    <location>
        <begin position="15"/>
        <end position="302"/>
    </location>
</feature>
<organism evidence="2 3">
    <name type="scientific">Bacillus taeanensis</name>
    <dbReference type="NCBI Taxonomy" id="273032"/>
    <lineage>
        <taxon>Bacteria</taxon>
        <taxon>Bacillati</taxon>
        <taxon>Bacillota</taxon>
        <taxon>Bacilli</taxon>
        <taxon>Bacillales</taxon>
        <taxon>Bacillaceae</taxon>
        <taxon>Bacillus</taxon>
    </lineage>
</organism>
<dbReference type="Gene3D" id="3.50.50.60">
    <property type="entry name" value="FAD/NAD(P)-binding domain"/>
    <property type="match status" value="1"/>
</dbReference>
<dbReference type="InterPro" id="IPR036188">
    <property type="entry name" value="FAD/NAD-bd_sf"/>
</dbReference>
<dbReference type="GO" id="GO:0016491">
    <property type="term" value="F:oxidoreductase activity"/>
    <property type="evidence" value="ECO:0007669"/>
    <property type="project" value="InterPro"/>
</dbReference>
<dbReference type="RefSeq" id="WP_113804491.1">
    <property type="nucleotide sequence ID" value="NZ_QOCW01000002.1"/>
</dbReference>
<dbReference type="GO" id="GO:0016116">
    <property type="term" value="P:carotenoid metabolic process"/>
    <property type="evidence" value="ECO:0007669"/>
    <property type="project" value="InterPro"/>
</dbReference>
<dbReference type="InterPro" id="IPR002937">
    <property type="entry name" value="Amino_oxidase"/>
</dbReference>
<dbReference type="PANTHER" id="PTHR46313">
    <property type="match status" value="1"/>
</dbReference>
<proteinExistence type="predicted"/>
<evidence type="ECO:0000313" key="2">
    <source>
        <dbReference type="EMBL" id="RBW71011.1"/>
    </source>
</evidence>
<dbReference type="Proteomes" id="UP000253314">
    <property type="component" value="Unassembled WGS sequence"/>
</dbReference>
<protein>
    <recommendedName>
        <fullName evidence="1">Amine oxidase domain-containing protein</fullName>
    </recommendedName>
</protein>
<accession>A0A366Y493</accession>
<evidence type="ECO:0000259" key="1">
    <source>
        <dbReference type="Pfam" id="PF01593"/>
    </source>
</evidence>
<dbReference type="SUPFAM" id="SSF51905">
    <property type="entry name" value="FAD/NAD(P)-binding domain"/>
    <property type="match status" value="1"/>
</dbReference>
<keyword evidence="3" id="KW-1185">Reference proteome</keyword>
<dbReference type="OrthoDB" id="9789960at2"/>
<dbReference type="EMBL" id="QOCW01000002">
    <property type="protein sequence ID" value="RBW71011.1"/>
    <property type="molecule type" value="Genomic_DNA"/>
</dbReference>
<evidence type="ECO:0000313" key="3">
    <source>
        <dbReference type="Proteomes" id="UP000253314"/>
    </source>
</evidence>
<gene>
    <name evidence="2" type="ORF">DS031_03190</name>
</gene>